<feature type="transmembrane region" description="Helical" evidence="6">
    <location>
        <begin position="87"/>
        <end position="106"/>
    </location>
</feature>
<feature type="transmembrane region" description="Helical" evidence="6">
    <location>
        <begin position="413"/>
        <end position="435"/>
    </location>
</feature>
<feature type="domain" description="Major facilitator superfamily (MFS) profile" evidence="7">
    <location>
        <begin position="26"/>
        <end position="439"/>
    </location>
</feature>
<keyword evidence="9" id="KW-1185">Reference proteome</keyword>
<protein>
    <submittedName>
        <fullName evidence="8">MFS transporter</fullName>
    </submittedName>
</protein>
<dbReference type="InterPro" id="IPR011701">
    <property type="entry name" value="MFS"/>
</dbReference>
<feature type="transmembrane region" description="Helical" evidence="6">
    <location>
        <begin position="112"/>
        <end position="131"/>
    </location>
</feature>
<dbReference type="GO" id="GO:0005886">
    <property type="term" value="C:plasma membrane"/>
    <property type="evidence" value="ECO:0007669"/>
    <property type="project" value="UniProtKB-SubCell"/>
</dbReference>
<evidence type="ECO:0000256" key="4">
    <source>
        <dbReference type="ARBA" id="ARBA00022989"/>
    </source>
</evidence>
<keyword evidence="3 6" id="KW-0812">Transmembrane</keyword>
<keyword evidence="4 6" id="KW-1133">Transmembrane helix</keyword>
<keyword evidence="2" id="KW-0813">Transport</keyword>
<feature type="transmembrane region" description="Helical" evidence="6">
    <location>
        <begin position="324"/>
        <end position="342"/>
    </location>
</feature>
<dbReference type="InterPro" id="IPR036259">
    <property type="entry name" value="MFS_trans_sf"/>
</dbReference>
<comment type="caution">
    <text evidence="8">The sequence shown here is derived from an EMBL/GenBank/DDBJ whole genome shotgun (WGS) entry which is preliminary data.</text>
</comment>
<feature type="transmembrane region" description="Helical" evidence="6">
    <location>
        <begin position="288"/>
        <end position="312"/>
    </location>
</feature>
<evidence type="ECO:0000313" key="8">
    <source>
        <dbReference type="EMBL" id="GGK05830.1"/>
    </source>
</evidence>
<reference evidence="8" key="1">
    <citation type="journal article" date="2014" name="Int. J. Syst. Evol. Microbiol.">
        <title>Complete genome sequence of Corynebacterium casei LMG S-19264T (=DSM 44701T), isolated from a smear-ripened cheese.</title>
        <authorList>
            <consortium name="US DOE Joint Genome Institute (JGI-PGF)"/>
            <person name="Walter F."/>
            <person name="Albersmeier A."/>
            <person name="Kalinowski J."/>
            <person name="Ruckert C."/>
        </authorList>
    </citation>
    <scope>NUCLEOTIDE SEQUENCE</scope>
    <source>
        <strain evidence="8">JCM 12580</strain>
    </source>
</reference>
<feature type="transmembrane region" description="Helical" evidence="6">
    <location>
        <begin position="182"/>
        <end position="200"/>
    </location>
</feature>
<dbReference type="PROSITE" id="PS50850">
    <property type="entry name" value="MFS"/>
    <property type="match status" value="1"/>
</dbReference>
<feature type="transmembrane region" description="Helical" evidence="6">
    <location>
        <begin position="152"/>
        <end position="176"/>
    </location>
</feature>
<dbReference type="EMBL" id="BMNQ01000062">
    <property type="protein sequence ID" value="GGK05830.1"/>
    <property type="molecule type" value="Genomic_DNA"/>
</dbReference>
<reference evidence="8" key="2">
    <citation type="submission" date="2020-09" db="EMBL/GenBank/DDBJ databases">
        <authorList>
            <person name="Sun Q."/>
            <person name="Ohkuma M."/>
        </authorList>
    </citation>
    <scope>NUCLEOTIDE SEQUENCE</scope>
    <source>
        <strain evidence="8">JCM 12580</strain>
    </source>
</reference>
<feature type="transmembrane region" description="Helical" evidence="6">
    <location>
        <begin position="21"/>
        <end position="39"/>
    </location>
</feature>
<proteinExistence type="predicted"/>
<dbReference type="SUPFAM" id="SSF103473">
    <property type="entry name" value="MFS general substrate transporter"/>
    <property type="match status" value="1"/>
</dbReference>
<dbReference type="InterPro" id="IPR050382">
    <property type="entry name" value="MFS_Na/Anion_cotransporter"/>
</dbReference>
<comment type="subcellular location">
    <subcellularLocation>
        <location evidence="1">Cell membrane</location>
        <topology evidence="1">Multi-pass membrane protein</topology>
    </subcellularLocation>
</comment>
<dbReference type="GO" id="GO:0022857">
    <property type="term" value="F:transmembrane transporter activity"/>
    <property type="evidence" value="ECO:0007669"/>
    <property type="project" value="InterPro"/>
</dbReference>
<sequence length="447" mass="48661">MQPSQDNFKKYKAKGKRKIKNIRWLIVSLAFLGIFINYVDRANLSVALPYMQEELNISPGAAGLILGAFFWTYAPSQLPFGWLVDKLGARLMFAASAAWWSIFTAFTALSRGFLSLMSLRLLLGVGEAGAFPSATKTVSRWFPKQERAFASGIYNSGARVGTALALPIVTAIIGYLGWKASFIITGVLGLIWAIVWFWFYRNPREHPNISQEELDYIEKGGADTFDEVTNVLDTKKGSIRWRDLFRYKNIWGITIGYSCISFIMYFFITWFPTYLVDSLGFSLLEVGIYGVIPGLAALIGQLAGGYISDLLVRRGVSITKARKGCIIGGTLFSTVIGLAAFIDSPIFALILLSISFASVTFADGSIWALPADISPKDKNWSASIAGIQNSFSNIAGIASPAIIGMLVGGTGSFAAGLIVSGIVAIVGSLIFIFIVGEIKPLDPLKLR</sequence>
<dbReference type="AlphaFoldDB" id="A0A917V041"/>
<feature type="transmembrane region" description="Helical" evidence="6">
    <location>
        <begin position="348"/>
        <end position="369"/>
    </location>
</feature>
<keyword evidence="5 6" id="KW-0472">Membrane</keyword>
<accession>A0A917V041</accession>
<evidence type="ECO:0000256" key="2">
    <source>
        <dbReference type="ARBA" id="ARBA00022448"/>
    </source>
</evidence>
<feature type="transmembrane region" description="Helical" evidence="6">
    <location>
        <begin position="250"/>
        <end position="268"/>
    </location>
</feature>
<feature type="transmembrane region" description="Helical" evidence="6">
    <location>
        <begin position="59"/>
        <end position="75"/>
    </location>
</feature>
<organism evidence="8 9">
    <name type="scientific">Lentibacillus kapialis</name>
    <dbReference type="NCBI Taxonomy" id="340214"/>
    <lineage>
        <taxon>Bacteria</taxon>
        <taxon>Bacillati</taxon>
        <taxon>Bacillota</taxon>
        <taxon>Bacilli</taxon>
        <taxon>Bacillales</taxon>
        <taxon>Bacillaceae</taxon>
        <taxon>Lentibacillus</taxon>
    </lineage>
</organism>
<dbReference type="Gene3D" id="1.20.1250.20">
    <property type="entry name" value="MFS general substrate transporter like domains"/>
    <property type="match status" value="2"/>
</dbReference>
<gene>
    <name evidence="8" type="ORF">GCM10007063_30290</name>
</gene>
<dbReference type="Proteomes" id="UP000658382">
    <property type="component" value="Unassembled WGS sequence"/>
</dbReference>
<dbReference type="PANTHER" id="PTHR11662:SF399">
    <property type="entry name" value="FI19708P1-RELATED"/>
    <property type="match status" value="1"/>
</dbReference>
<dbReference type="InterPro" id="IPR020846">
    <property type="entry name" value="MFS_dom"/>
</dbReference>
<evidence type="ECO:0000256" key="6">
    <source>
        <dbReference type="SAM" id="Phobius"/>
    </source>
</evidence>
<feature type="transmembrane region" description="Helical" evidence="6">
    <location>
        <begin position="390"/>
        <end position="407"/>
    </location>
</feature>
<evidence type="ECO:0000313" key="9">
    <source>
        <dbReference type="Proteomes" id="UP000658382"/>
    </source>
</evidence>
<name>A0A917V041_9BACI</name>
<dbReference type="Pfam" id="PF07690">
    <property type="entry name" value="MFS_1"/>
    <property type="match status" value="1"/>
</dbReference>
<dbReference type="CDD" id="cd17319">
    <property type="entry name" value="MFS_ExuT_GudP_like"/>
    <property type="match status" value="1"/>
</dbReference>
<evidence type="ECO:0000259" key="7">
    <source>
        <dbReference type="PROSITE" id="PS50850"/>
    </source>
</evidence>
<evidence type="ECO:0000256" key="1">
    <source>
        <dbReference type="ARBA" id="ARBA00004651"/>
    </source>
</evidence>
<dbReference type="PANTHER" id="PTHR11662">
    <property type="entry name" value="SOLUTE CARRIER FAMILY 17"/>
    <property type="match status" value="1"/>
</dbReference>
<evidence type="ECO:0000256" key="3">
    <source>
        <dbReference type="ARBA" id="ARBA00022692"/>
    </source>
</evidence>
<evidence type="ECO:0000256" key="5">
    <source>
        <dbReference type="ARBA" id="ARBA00023136"/>
    </source>
</evidence>
<dbReference type="RefSeq" id="WP_188633953.1">
    <property type="nucleotide sequence ID" value="NZ_BMNQ01000062.1"/>
</dbReference>